<dbReference type="RefSeq" id="WP_193778536.1">
    <property type="nucleotide sequence ID" value="NZ_JADDOJ010000001.1"/>
</dbReference>
<name>A0ABR9S9N3_9BURK</name>
<dbReference type="Proteomes" id="UP000715965">
    <property type="component" value="Unassembled WGS sequence"/>
</dbReference>
<evidence type="ECO:0000313" key="3">
    <source>
        <dbReference type="Proteomes" id="UP000715965"/>
    </source>
</evidence>
<keyword evidence="1" id="KW-0732">Signal</keyword>
<keyword evidence="3" id="KW-1185">Reference proteome</keyword>
<reference evidence="2 3" key="1">
    <citation type="submission" date="2020-10" db="EMBL/GenBank/DDBJ databases">
        <title>Draft genome of Ramlibacter aquaticus LMG 30558.</title>
        <authorList>
            <person name="Props R."/>
        </authorList>
    </citation>
    <scope>NUCLEOTIDE SEQUENCE [LARGE SCALE GENOMIC DNA]</scope>
    <source>
        <strain evidence="2 3">LMG 30558</strain>
    </source>
</reference>
<sequence>MHAPALATRSCAALLALLACACTPSSTALEDLLVREIHASFPDYEVVAEPDGHLCVHRPFRRDVIVDEQAFAAECQAGPGPCDERTRDLLLSLR</sequence>
<feature type="chain" id="PRO_5045521870" evidence="1">
    <location>
        <begin position="29"/>
        <end position="94"/>
    </location>
</feature>
<evidence type="ECO:0000313" key="2">
    <source>
        <dbReference type="EMBL" id="MBE7938986.1"/>
    </source>
</evidence>
<comment type="caution">
    <text evidence="2">The sequence shown here is derived from an EMBL/GenBank/DDBJ whole genome shotgun (WGS) entry which is preliminary data.</text>
</comment>
<gene>
    <name evidence="2" type="ORF">IM725_00190</name>
</gene>
<proteinExistence type="predicted"/>
<dbReference type="EMBL" id="JADDOJ010000001">
    <property type="protein sequence ID" value="MBE7938986.1"/>
    <property type="molecule type" value="Genomic_DNA"/>
</dbReference>
<organism evidence="2 3">
    <name type="scientific">Ramlibacter aquaticus</name>
    <dbReference type="NCBI Taxonomy" id="2780094"/>
    <lineage>
        <taxon>Bacteria</taxon>
        <taxon>Pseudomonadati</taxon>
        <taxon>Pseudomonadota</taxon>
        <taxon>Betaproteobacteria</taxon>
        <taxon>Burkholderiales</taxon>
        <taxon>Comamonadaceae</taxon>
        <taxon>Ramlibacter</taxon>
    </lineage>
</organism>
<accession>A0ABR9S9N3</accession>
<protein>
    <submittedName>
        <fullName evidence="2">Uncharacterized protein</fullName>
    </submittedName>
</protein>
<feature type="signal peptide" evidence="1">
    <location>
        <begin position="1"/>
        <end position="28"/>
    </location>
</feature>
<evidence type="ECO:0000256" key="1">
    <source>
        <dbReference type="SAM" id="SignalP"/>
    </source>
</evidence>